<feature type="chain" id="PRO_5039009781" evidence="1">
    <location>
        <begin position="22"/>
        <end position="160"/>
    </location>
</feature>
<keyword evidence="1" id="KW-0732">Signal</keyword>
<dbReference type="Pfam" id="PF05257">
    <property type="entry name" value="CHAP"/>
    <property type="match status" value="1"/>
</dbReference>
<dbReference type="EMBL" id="CCSE01000001">
    <property type="protein sequence ID" value="CEA01780.1"/>
    <property type="molecule type" value="Genomic_DNA"/>
</dbReference>
<dbReference type="Gene3D" id="3.90.1720.10">
    <property type="entry name" value="endopeptidase domain like (from Nostoc punctiforme)"/>
    <property type="match status" value="1"/>
</dbReference>
<gene>
    <name evidence="3" type="primary">ssaA2_2</name>
    <name evidence="3" type="ORF">BN1048_01487</name>
</gene>
<dbReference type="PROSITE" id="PS50911">
    <property type="entry name" value="CHAP"/>
    <property type="match status" value="1"/>
</dbReference>
<evidence type="ECO:0000313" key="3">
    <source>
        <dbReference type="EMBL" id="CEA01780.1"/>
    </source>
</evidence>
<accession>A0A078M684</accession>
<evidence type="ECO:0000256" key="1">
    <source>
        <dbReference type="SAM" id="SignalP"/>
    </source>
</evidence>
<reference evidence="3 4" key="1">
    <citation type="submission" date="2014-07" db="EMBL/GenBank/DDBJ databases">
        <authorList>
            <person name="Urmite Genomes Urmite Genomes"/>
        </authorList>
    </citation>
    <scope>NUCLEOTIDE SEQUENCE [LARGE SCALE GENOMIC DNA]</scope>
    <source>
        <strain evidence="3 4">13MG44_air</strain>
    </source>
</reference>
<proteinExistence type="predicted"/>
<dbReference type="OrthoDB" id="2389353at2"/>
<dbReference type="SUPFAM" id="SSF54001">
    <property type="entry name" value="Cysteine proteinases"/>
    <property type="match status" value="1"/>
</dbReference>
<dbReference type="InterPro" id="IPR007921">
    <property type="entry name" value="CHAP_dom"/>
</dbReference>
<protein>
    <submittedName>
        <fullName evidence="3">Staphylococcal secretory antigen ssaA2</fullName>
    </submittedName>
</protein>
<dbReference type="Proteomes" id="UP000044136">
    <property type="component" value="Unassembled WGS sequence"/>
</dbReference>
<dbReference type="InterPro" id="IPR038765">
    <property type="entry name" value="Papain-like_cys_pep_sf"/>
</dbReference>
<dbReference type="STRING" id="1461582.BN1048_01487"/>
<sequence length="160" mass="18194">MKRIILPIIITAAAAFGLVYADSKTDDGLIEELRIILTPNPMENNTYDQGECTYYVFDKVKEDGMMIERTWNDAEYWAERAEDDGYVVNNVPEEGSLMQSDRGEIGHVAYIETVYEDGSFAVSEMNFLEAYEVSERTITTEEAADYKYIHPKVNKHAGRG</sequence>
<evidence type="ECO:0000259" key="2">
    <source>
        <dbReference type="PROSITE" id="PS50911"/>
    </source>
</evidence>
<keyword evidence="4" id="KW-1185">Reference proteome</keyword>
<feature type="domain" description="Peptidase C51" evidence="2">
    <location>
        <begin position="27"/>
        <end position="150"/>
    </location>
</feature>
<evidence type="ECO:0000313" key="4">
    <source>
        <dbReference type="Proteomes" id="UP000044136"/>
    </source>
</evidence>
<dbReference type="HOGENOM" id="CLU_016043_11_2_9"/>
<name>A0A078M684_9STAP</name>
<dbReference type="RefSeq" id="WP_035809872.1">
    <property type="nucleotide sequence ID" value="NZ_CCSE01000001.1"/>
</dbReference>
<dbReference type="AlphaFoldDB" id="A0A078M684"/>
<dbReference type="eggNOG" id="COG3942">
    <property type="taxonomic scope" value="Bacteria"/>
</dbReference>
<organism evidence="3 4">
    <name type="scientific">Jeotgalicoccus saudimassiliensis</name>
    <dbReference type="NCBI Taxonomy" id="1461582"/>
    <lineage>
        <taxon>Bacteria</taxon>
        <taxon>Bacillati</taxon>
        <taxon>Bacillota</taxon>
        <taxon>Bacilli</taxon>
        <taxon>Bacillales</taxon>
        <taxon>Staphylococcaceae</taxon>
        <taxon>Jeotgalicoccus</taxon>
    </lineage>
</organism>
<feature type="signal peptide" evidence="1">
    <location>
        <begin position="1"/>
        <end position="21"/>
    </location>
</feature>